<gene>
    <name evidence="4" type="primary">dprA</name>
    <name evidence="4" type="ORF">CIK79_08870</name>
</gene>
<evidence type="ECO:0000259" key="3">
    <source>
        <dbReference type="Pfam" id="PF02481"/>
    </source>
</evidence>
<dbReference type="Pfam" id="PF02481">
    <property type="entry name" value="DNA_processg_A"/>
    <property type="match status" value="1"/>
</dbReference>
<comment type="caution">
    <text evidence="4">The sequence shown here is derived from an EMBL/GenBank/DDBJ whole genome shotgun (WGS) entry which is preliminary data.</text>
</comment>
<feature type="region of interest" description="Disordered" evidence="2">
    <location>
        <begin position="307"/>
        <end position="336"/>
    </location>
</feature>
<dbReference type="AlphaFoldDB" id="A0A2A3X3Y0"/>
<protein>
    <submittedName>
        <fullName evidence="4">DNA-protecting protein DprA</fullName>
    </submittedName>
</protein>
<organism evidence="4 5">
    <name type="scientific">Brevibacterium aurantiacum</name>
    <dbReference type="NCBI Taxonomy" id="273384"/>
    <lineage>
        <taxon>Bacteria</taxon>
        <taxon>Bacillati</taxon>
        <taxon>Actinomycetota</taxon>
        <taxon>Actinomycetes</taxon>
        <taxon>Micrococcales</taxon>
        <taxon>Brevibacteriaceae</taxon>
        <taxon>Brevibacterium</taxon>
    </lineage>
</organism>
<dbReference type="InterPro" id="IPR003488">
    <property type="entry name" value="DprA"/>
</dbReference>
<evidence type="ECO:0000313" key="5">
    <source>
        <dbReference type="Proteomes" id="UP000218377"/>
    </source>
</evidence>
<feature type="domain" description="Smf/DprA SLOG" evidence="3">
    <location>
        <begin position="91"/>
        <end position="302"/>
    </location>
</feature>
<dbReference type="GO" id="GO:0009294">
    <property type="term" value="P:DNA-mediated transformation"/>
    <property type="evidence" value="ECO:0007669"/>
    <property type="project" value="InterPro"/>
</dbReference>
<dbReference type="Proteomes" id="UP000218377">
    <property type="component" value="Unassembled WGS sequence"/>
</dbReference>
<feature type="compositionally biased region" description="Low complexity" evidence="2">
    <location>
        <begin position="315"/>
        <end position="336"/>
    </location>
</feature>
<evidence type="ECO:0000313" key="4">
    <source>
        <dbReference type="EMBL" id="PCC18391.1"/>
    </source>
</evidence>
<evidence type="ECO:0000256" key="1">
    <source>
        <dbReference type="ARBA" id="ARBA00006525"/>
    </source>
</evidence>
<name>A0A2A3X3Y0_BREAU</name>
<proteinExistence type="inferred from homology"/>
<dbReference type="InterPro" id="IPR057666">
    <property type="entry name" value="DrpA_SLOG"/>
</dbReference>
<dbReference type="Gene3D" id="3.40.50.450">
    <property type="match status" value="1"/>
</dbReference>
<dbReference type="SUPFAM" id="SSF102405">
    <property type="entry name" value="MCP/YpsA-like"/>
    <property type="match status" value="1"/>
</dbReference>
<evidence type="ECO:0000256" key="2">
    <source>
        <dbReference type="SAM" id="MobiDB-lite"/>
    </source>
</evidence>
<dbReference type="PANTHER" id="PTHR43022:SF1">
    <property type="entry name" value="PROTEIN SMF"/>
    <property type="match status" value="1"/>
</dbReference>
<dbReference type="PANTHER" id="PTHR43022">
    <property type="entry name" value="PROTEIN SMF"/>
    <property type="match status" value="1"/>
</dbReference>
<accession>A0A2A3X3Y0</accession>
<comment type="similarity">
    <text evidence="1">Belongs to the DprA/Smf family.</text>
</comment>
<reference evidence="4 5" key="1">
    <citation type="journal article" date="2017" name="Elife">
        <title>Extensive horizontal gene transfer in cheese-associated bacteria.</title>
        <authorList>
            <person name="Bonham K.S."/>
            <person name="Wolfe B.E."/>
            <person name="Dutton R.J."/>
        </authorList>
    </citation>
    <scope>NUCLEOTIDE SEQUENCE [LARGE SCALE GENOMIC DNA]</scope>
    <source>
        <strain evidence="4 5">JB5</strain>
    </source>
</reference>
<sequence length="336" mass="34724">MIMTALTEAPNDEHLARVMLAYASEPGDRVTGRLVNDFGASETVQLALVAPGADGSEGGAVDHWRKRVSPRLNMDRARDALETTEQIGAQLLTPDDSKWPEEMNILGDHAPLALWVLGNAEHLSAEASVGIIGARAATGYGSHVAGELADGVAEQGQVVVSGGSYGIDAVAHRAALMAGGPTVAVLPGALDRLYPSGHKQLFERIATTGALVSEVPPEATPTRWRLLQRGRVIAALSSAVVVVEAGVRSSALSVAAQAAEFGRCVGAVPGPITSASSAGSHRLMRDGIAEIVTRVDDVTMMLQRAGAHPGRTLTPDTASAQVSSSSSPARTTGPSR</sequence>
<dbReference type="NCBIfam" id="TIGR00732">
    <property type="entry name" value="dprA"/>
    <property type="match status" value="1"/>
</dbReference>
<dbReference type="EMBL" id="NRGX01000001">
    <property type="protein sequence ID" value="PCC18391.1"/>
    <property type="molecule type" value="Genomic_DNA"/>
</dbReference>